<keyword evidence="3" id="KW-0539">Nucleus</keyword>
<dbReference type="SUPFAM" id="SSF46689">
    <property type="entry name" value="Homeodomain-like"/>
    <property type="match status" value="1"/>
</dbReference>
<dbReference type="AlphaFoldDB" id="A0AAN7K6I4"/>
<dbReference type="GO" id="GO:0003677">
    <property type="term" value="F:DNA binding"/>
    <property type="evidence" value="ECO:0007669"/>
    <property type="project" value="UniProtKB-UniRule"/>
</dbReference>
<reference evidence="6 7" key="1">
    <citation type="journal article" date="2023" name="Hortic Res">
        <title>Pangenome of water caltrop reveals structural variations and asymmetric subgenome divergence after allopolyploidization.</title>
        <authorList>
            <person name="Zhang X."/>
            <person name="Chen Y."/>
            <person name="Wang L."/>
            <person name="Yuan Y."/>
            <person name="Fang M."/>
            <person name="Shi L."/>
            <person name="Lu R."/>
            <person name="Comes H.P."/>
            <person name="Ma Y."/>
            <person name="Chen Y."/>
            <person name="Huang G."/>
            <person name="Zhou Y."/>
            <person name="Zheng Z."/>
            <person name="Qiu Y."/>
        </authorList>
    </citation>
    <scope>NUCLEOTIDE SEQUENCE [LARGE SCALE GENOMIC DNA]</scope>
    <source>
        <tissue evidence="6">Roots</tissue>
    </source>
</reference>
<dbReference type="SUPFAM" id="SSF47676">
    <property type="entry name" value="Conserved domain common to transcription factors TFIIS, elongin A, CRSP70"/>
    <property type="match status" value="1"/>
</dbReference>
<feature type="region of interest" description="Disordered" evidence="4">
    <location>
        <begin position="608"/>
        <end position="643"/>
    </location>
</feature>
<evidence type="ECO:0000259" key="5">
    <source>
        <dbReference type="PROSITE" id="PS50071"/>
    </source>
</evidence>
<organism evidence="6 7">
    <name type="scientific">Trapa incisa</name>
    <dbReference type="NCBI Taxonomy" id="236973"/>
    <lineage>
        <taxon>Eukaryota</taxon>
        <taxon>Viridiplantae</taxon>
        <taxon>Streptophyta</taxon>
        <taxon>Embryophyta</taxon>
        <taxon>Tracheophyta</taxon>
        <taxon>Spermatophyta</taxon>
        <taxon>Magnoliopsida</taxon>
        <taxon>eudicotyledons</taxon>
        <taxon>Gunneridae</taxon>
        <taxon>Pentapetalae</taxon>
        <taxon>rosids</taxon>
        <taxon>malvids</taxon>
        <taxon>Myrtales</taxon>
        <taxon>Lythraceae</taxon>
        <taxon>Trapa</taxon>
    </lineage>
</organism>
<keyword evidence="2 3" id="KW-0238">DNA-binding</keyword>
<proteinExistence type="predicted"/>
<gene>
    <name evidence="6" type="ORF">SAY87_019948</name>
</gene>
<name>A0AAN7K6I4_9MYRT</name>
<dbReference type="GO" id="GO:0010228">
    <property type="term" value="P:vegetative to reproductive phase transition of meristem"/>
    <property type="evidence" value="ECO:0007669"/>
    <property type="project" value="TreeGrafter"/>
</dbReference>
<feature type="compositionally biased region" description="Basic and acidic residues" evidence="4">
    <location>
        <begin position="460"/>
        <end position="469"/>
    </location>
</feature>
<evidence type="ECO:0000256" key="1">
    <source>
        <dbReference type="ARBA" id="ARBA00004123"/>
    </source>
</evidence>
<dbReference type="PANTHER" id="PTHR33400">
    <property type="entry name" value="ZINC FINGER CCCH DOMAIN-CONTAINING PROTEIN 6-RELATED"/>
    <property type="match status" value="1"/>
</dbReference>
<dbReference type="Gene3D" id="1.20.930.10">
    <property type="entry name" value="Conserved domain common to transcription factors TFIIS, elongin A, CRSP70"/>
    <property type="match status" value="1"/>
</dbReference>
<evidence type="ECO:0000256" key="2">
    <source>
        <dbReference type="ARBA" id="ARBA00023125"/>
    </source>
</evidence>
<dbReference type="SMART" id="SM00389">
    <property type="entry name" value="HOX"/>
    <property type="match status" value="1"/>
</dbReference>
<sequence length="930" mass="102812">MEVLTEDALGQEIASSPESFRKFLEAQRELLHSQIDQLQNVVVTQCKLTGVNPLSQEMAAGALSIKIGKRPRDLLNPKAVKYMQSVFAIKDAISKKESREISARFGVKVTQVRDFFASQRTHVRKFIRISREKAVRSEAGKGASDNVLPNSESSALVNLVPLSTIGPSNMEESPSTLLQSDVLSNISELDKHFVNNIFNLMRREESFSGQMKLMKWILQIQNIAVLSWFLTKGGVMIIVTWLSQAATEEQTSVLYTILEVLCHLPIHEAVPAHVSAILQSVNSLRFYQVSDVSHRAKALLAKWSKMFARSQSTKRPSGMKSSDAALKERAWSQSLSEILGVEAWQSNINTSEGILAPYEGSENMRKLASSPPLKLLTASADESNKKHMVGLSSSQTKERRKVQLVEQPGQKLPSRAPVASKWGPALANRPITVDDIKKAKLRASFMQRKYEKRALPSVVKEEMKSESELKPSTSNTSNISPVLKGEFQPEVEEQKVPVVVPVRIPDKPDSPLEPKLDLSKPRLVECKRSMIPWNTPSEVRLSGLWRIGCGEDSKEVDAQRNRNRRNKETIYMTTQEIPPNPKEPWDHEMDYDDSLTPLIPIEQLPDADTMETPEEHPTQTLTSTNTTIASSSSSPSVAQSASSGCAAEPDLELLAELLKNPSLVFALTSGQAGNISGEETVKLLDMMKSGGASNLNGTAGVGGRKEQRVEVSLPSPTPSTNPFSQQRQVNNGVMVQTPTASDPNALLHQQLTNLQQLLQMQQQIQPAAIPSAVQQQQQPSLGQTAQASARPYMSSPGFQDISSGPEVVAAAATVMPNGLYSDPVVQKHHHVYRSGSPAGQPVSGSNSWIDISGFHQNSYPHHGVHQAANFNTSHDGQTWDGNRHAASSRYPGVVPNTERAYRSERPVQRDCLGYWDINRHDQRWQRDRRY</sequence>
<dbReference type="GO" id="GO:0005634">
    <property type="term" value="C:nucleus"/>
    <property type="evidence" value="ECO:0007669"/>
    <property type="project" value="UniProtKB-SubCell"/>
</dbReference>
<dbReference type="Gene3D" id="1.10.10.60">
    <property type="entry name" value="Homeodomain-like"/>
    <property type="match status" value="1"/>
</dbReference>
<evidence type="ECO:0000256" key="3">
    <source>
        <dbReference type="PROSITE-ProRule" id="PRU00108"/>
    </source>
</evidence>
<feature type="domain" description="Homeobox" evidence="5">
    <location>
        <begin position="66"/>
        <end position="126"/>
    </location>
</feature>
<dbReference type="InterPro" id="IPR035441">
    <property type="entry name" value="TFIIS/LEDGF_dom_sf"/>
</dbReference>
<evidence type="ECO:0000313" key="6">
    <source>
        <dbReference type="EMBL" id="KAK4758647.1"/>
    </source>
</evidence>
<feature type="DNA-binding region" description="Homeobox" evidence="3">
    <location>
        <begin position="68"/>
        <end position="127"/>
    </location>
</feature>
<dbReference type="InterPro" id="IPR009057">
    <property type="entry name" value="Homeodomain-like_sf"/>
</dbReference>
<comment type="subcellular location">
    <subcellularLocation>
        <location evidence="1 3">Nucleus</location>
    </subcellularLocation>
</comment>
<comment type="caution">
    <text evidence="6">The sequence shown here is derived from an EMBL/GenBank/DDBJ whole genome shotgun (WGS) entry which is preliminary data.</text>
</comment>
<dbReference type="EMBL" id="JAXIOK010000012">
    <property type="protein sequence ID" value="KAK4758647.1"/>
    <property type="molecule type" value="Genomic_DNA"/>
</dbReference>
<evidence type="ECO:0000256" key="4">
    <source>
        <dbReference type="SAM" id="MobiDB-lite"/>
    </source>
</evidence>
<dbReference type="PROSITE" id="PS50071">
    <property type="entry name" value="HOMEOBOX_2"/>
    <property type="match status" value="1"/>
</dbReference>
<keyword evidence="3" id="KW-0371">Homeobox</keyword>
<accession>A0AAN7K6I4</accession>
<feature type="compositionally biased region" description="Low complexity" evidence="4">
    <location>
        <begin position="618"/>
        <end position="643"/>
    </location>
</feature>
<dbReference type="Proteomes" id="UP001345219">
    <property type="component" value="Chromosome 15"/>
</dbReference>
<evidence type="ECO:0000313" key="7">
    <source>
        <dbReference type="Proteomes" id="UP001345219"/>
    </source>
</evidence>
<protein>
    <recommendedName>
        <fullName evidence="5">Homeobox domain-containing protein</fullName>
    </recommendedName>
</protein>
<keyword evidence="7" id="KW-1185">Reference proteome</keyword>
<dbReference type="PANTHER" id="PTHR33400:SF6">
    <property type="entry name" value="HOMEOBOX PROTEIN LUMINIDEPENDENS"/>
    <property type="match status" value="1"/>
</dbReference>
<dbReference type="InterPro" id="IPR001356">
    <property type="entry name" value="HD"/>
</dbReference>
<feature type="region of interest" description="Disordered" evidence="4">
    <location>
        <begin position="460"/>
        <end position="481"/>
    </location>
</feature>